<sequence length="1002" mass="108156">MWKKPFPKLIKFNTAIHTGSMQPGATASVPKVAFVPPAESAASGLSAEIIQVLKNASGATNAIKALPVPQQAPSKVGNALAGALGFLGPSEAELNWSKLTGEIPWALSQRDLQMSEIALDKAAKLKIRLPLLEAKNKLSMQQKIALSRLAAGLGELLTSDPNKRTDPAFLAMFTRVMVTAFGSPNGLRELQDRYVKNANTSSPPPTTARQSTAGYKLGQVGTQEGQATQAKASASTTPSSSAPIAISTPQQQSHANRLANEFAAGIISGNAKWDQERLLAGDLPGLYEAGKKKVLEAALPEPLATYCLDTLTVAIYNKLIHAVLDDKVDNKRAIPVERVRGIIEGIRAIHLRFSGSVSLFGIPMDDAGFTTLAQRLWKDAIDGRISAARQRSPFKAVVFDRSGVPQPVMRVENNGPGISIPGGGGAPNRSYIATLTLYTQDGSAWIGFGNPQAKPPRVYPIPANRLDLLPPGGNTRDTRWIQRLRNYVLAQRKSGAVAEAAFVPLPGQSPRSSGNLPQQGGQPQPLQKPAINPTGGSDSAAAAAEKYGVSEGNVRRVMQATGMTPEQAAAFLAAQVLGAGWRNNPSGGSTGQSDPVGGSDGTASEDELEKTNAAILDQIRTASTETLNKWLAEVEFSELPPLIQQAIRQNKAFGYVIDKGIRNILRTAAPALEPANPPDESIPTNIESFSVEAHSTIRFVPSGTVDSTSANVDGKFYGEITLTNNGRTFVTHGLTHQFDFYLPGHDMAHVVTGLGIEAKIAAVGSNIEELNDPFIEAELFGLAEALRALPEFAKTVTAKLPIVDELWGDLTKGKSDLDERQMATKLKVNAVTVITDFFNRTGYNTFMGNIEPNTPYMNQIRDFVENGTNELVADPSKPNVYLYEVPQNIVTTFKLVFQNLLSTNPRFKEEIIQNCRRYIDFVGKAKLMMQDKETTPRQISTELALSGESTKAMHQELIRGLKALKRLYPGMQSIDGLIRYSEFILQQGESSDRHSESNQRKN</sequence>
<reference evidence="2 3" key="1">
    <citation type="submission" date="2017-06" db="EMBL/GenBank/DDBJ databases">
        <authorList>
            <person name="Kim H.J."/>
            <person name="Triplett B.A."/>
        </authorList>
    </citation>
    <scope>NUCLEOTIDE SEQUENCE [LARGE SCALE GENOMIC DNA]</scope>
    <source>
        <strain evidence="2 3">U15</strain>
    </source>
</reference>
<dbReference type="EMBL" id="FZOT01000001">
    <property type="protein sequence ID" value="SNS15937.1"/>
    <property type="molecule type" value="Genomic_DNA"/>
</dbReference>
<gene>
    <name evidence="2" type="ORF">SAMN06265795_101294</name>
</gene>
<feature type="compositionally biased region" description="Polar residues" evidence="1">
    <location>
        <begin position="583"/>
        <end position="593"/>
    </location>
</feature>
<name>A0A239C6T0_9BURK</name>
<feature type="region of interest" description="Disordered" evidence="1">
    <location>
        <begin position="504"/>
        <end position="544"/>
    </location>
</feature>
<proteinExistence type="predicted"/>
<dbReference type="OrthoDB" id="9805026at2"/>
<dbReference type="AlphaFoldDB" id="A0A239C6T0"/>
<feature type="region of interest" description="Disordered" evidence="1">
    <location>
        <begin position="582"/>
        <end position="606"/>
    </location>
</feature>
<evidence type="ECO:0000313" key="2">
    <source>
        <dbReference type="EMBL" id="SNS15937.1"/>
    </source>
</evidence>
<protein>
    <submittedName>
        <fullName evidence="2">Uncharacterized protein</fullName>
    </submittedName>
</protein>
<feature type="compositionally biased region" description="Low complexity" evidence="1">
    <location>
        <begin position="516"/>
        <end position="527"/>
    </location>
</feature>
<feature type="compositionally biased region" description="Low complexity" evidence="1">
    <location>
        <begin position="226"/>
        <end position="250"/>
    </location>
</feature>
<dbReference type="RefSeq" id="WP_143131100.1">
    <property type="nucleotide sequence ID" value="NZ_FZOT01000001.1"/>
</dbReference>
<evidence type="ECO:0000256" key="1">
    <source>
        <dbReference type="SAM" id="MobiDB-lite"/>
    </source>
</evidence>
<evidence type="ECO:0000313" key="3">
    <source>
        <dbReference type="Proteomes" id="UP000198284"/>
    </source>
</evidence>
<dbReference type="Proteomes" id="UP000198284">
    <property type="component" value="Unassembled WGS sequence"/>
</dbReference>
<organism evidence="2 3">
    <name type="scientific">Noviherbaspirillum humi</name>
    <dbReference type="NCBI Taxonomy" id="1688639"/>
    <lineage>
        <taxon>Bacteria</taxon>
        <taxon>Pseudomonadati</taxon>
        <taxon>Pseudomonadota</taxon>
        <taxon>Betaproteobacteria</taxon>
        <taxon>Burkholderiales</taxon>
        <taxon>Oxalobacteraceae</taxon>
        <taxon>Noviherbaspirillum</taxon>
    </lineage>
</organism>
<feature type="region of interest" description="Disordered" evidence="1">
    <location>
        <begin position="221"/>
        <end position="251"/>
    </location>
</feature>
<keyword evidence="3" id="KW-1185">Reference proteome</keyword>
<accession>A0A239C6T0</accession>